<dbReference type="PANTHER" id="PTHR30203:SF33">
    <property type="entry name" value="BLR4455 PROTEIN"/>
    <property type="match status" value="1"/>
</dbReference>
<organism evidence="3 4">
    <name type="scientific">Coraliomargarita sinensis</name>
    <dbReference type="NCBI Taxonomy" id="2174842"/>
    <lineage>
        <taxon>Bacteria</taxon>
        <taxon>Pseudomonadati</taxon>
        <taxon>Verrucomicrobiota</taxon>
        <taxon>Opitutia</taxon>
        <taxon>Puniceicoccales</taxon>
        <taxon>Coraliomargaritaceae</taxon>
        <taxon>Coraliomargarita</taxon>
    </lineage>
</organism>
<dbReference type="GO" id="GO:0005886">
    <property type="term" value="C:plasma membrane"/>
    <property type="evidence" value="ECO:0007669"/>
    <property type="project" value="UniProtKB-SubCell"/>
</dbReference>
<keyword evidence="2" id="KW-0449">Lipoprotein</keyword>
<dbReference type="SUPFAM" id="SSF56954">
    <property type="entry name" value="Outer membrane efflux proteins (OEP)"/>
    <property type="match status" value="1"/>
</dbReference>
<dbReference type="Gene3D" id="2.20.200.10">
    <property type="entry name" value="Outer membrane efflux proteins (OEP)"/>
    <property type="match status" value="1"/>
</dbReference>
<sequence length="468" mass="52076">MPFSRKHDYNTVRHLSAALLLSACALVSACTQGVAPAQALSPVETTFSVSGSAERRAEWWKAFDDPQLNRLIDEALSDSPSLEAIWERLQANEALARRERSALFPQLDGILGASSEREDNEGTELFSVGLYASYEVDLWGRIRSEAEAERLRAEATKADYETAALTLSGQVALTWYRLLARTEILALIEDQIAANEKVAESLIARFRGGEARSVDVLRQEQLIEATRELKLIAEADIAVLENQLQVLLGNTPQKNFASDSHAELPALPPLPNTGLPGELLLRRPDLKSAYLELLAADQDLASAISERFPRIDLTASVRSASEDSSKLFDDWIRSIAGELVAPIIDGGNRRAEVDRQTAIKRQRVAEFKQASIVAYREVEDALVQEKQETLRHASLSKQVELQQTAFKQLQKEFLNGVGNFIDVLTAQTGAQELQRNLIESKRRQIEFRIALHRSIAGPIQAYEKRKQP</sequence>
<protein>
    <recommendedName>
        <fullName evidence="5">RND transporter</fullName>
    </recommendedName>
</protein>
<keyword evidence="2" id="KW-1134">Transmembrane beta strand</keyword>
<dbReference type="AlphaFoldDB" id="A0A317ZDP1"/>
<evidence type="ECO:0000256" key="1">
    <source>
        <dbReference type="ARBA" id="ARBA00007613"/>
    </source>
</evidence>
<dbReference type="RefSeq" id="WP_110131644.1">
    <property type="nucleotide sequence ID" value="NZ_QHJQ01000009.1"/>
</dbReference>
<dbReference type="PANTHER" id="PTHR30203">
    <property type="entry name" value="OUTER MEMBRANE CATION EFFLUX PROTEIN"/>
    <property type="match status" value="1"/>
</dbReference>
<dbReference type="Proteomes" id="UP000247099">
    <property type="component" value="Unassembled WGS sequence"/>
</dbReference>
<proteinExistence type="inferred from homology"/>
<name>A0A317ZDP1_9BACT</name>
<evidence type="ECO:0000313" key="4">
    <source>
        <dbReference type="Proteomes" id="UP000247099"/>
    </source>
</evidence>
<gene>
    <name evidence="3" type="ORF">DDZ13_11710</name>
</gene>
<comment type="subcellular location">
    <subcellularLocation>
        <location evidence="2">Cell membrane</location>
        <topology evidence="2">Lipid-anchor</topology>
    </subcellularLocation>
</comment>
<dbReference type="GO" id="GO:0015562">
    <property type="term" value="F:efflux transmembrane transporter activity"/>
    <property type="evidence" value="ECO:0007669"/>
    <property type="project" value="InterPro"/>
</dbReference>
<dbReference type="InterPro" id="IPR010131">
    <property type="entry name" value="MdtP/NodT-like"/>
</dbReference>
<comment type="caution">
    <text evidence="3">The sequence shown here is derived from an EMBL/GenBank/DDBJ whole genome shotgun (WGS) entry which is preliminary data.</text>
</comment>
<dbReference type="OrthoDB" id="9783100at2"/>
<evidence type="ECO:0008006" key="5">
    <source>
        <dbReference type="Google" id="ProtNLM"/>
    </source>
</evidence>
<dbReference type="Gene3D" id="1.20.1600.10">
    <property type="entry name" value="Outer membrane efflux proteins (OEP)"/>
    <property type="match status" value="1"/>
</dbReference>
<dbReference type="PROSITE" id="PS51257">
    <property type="entry name" value="PROKAR_LIPOPROTEIN"/>
    <property type="match status" value="1"/>
</dbReference>
<keyword evidence="2" id="KW-0732">Signal</keyword>
<evidence type="ECO:0000313" key="3">
    <source>
        <dbReference type="EMBL" id="PXA03356.1"/>
    </source>
</evidence>
<dbReference type="InterPro" id="IPR003423">
    <property type="entry name" value="OMP_efflux"/>
</dbReference>
<dbReference type="EMBL" id="QHJQ01000009">
    <property type="protein sequence ID" value="PXA03356.1"/>
    <property type="molecule type" value="Genomic_DNA"/>
</dbReference>
<feature type="chain" id="PRO_5016192018" description="RND transporter" evidence="2">
    <location>
        <begin position="30"/>
        <end position="468"/>
    </location>
</feature>
<dbReference type="NCBIfam" id="TIGR01845">
    <property type="entry name" value="outer_NodT"/>
    <property type="match status" value="1"/>
</dbReference>
<dbReference type="InParanoid" id="A0A317ZDP1"/>
<keyword evidence="2" id="KW-0564">Palmitate</keyword>
<keyword evidence="2" id="KW-0472">Membrane</keyword>
<keyword evidence="4" id="KW-1185">Reference proteome</keyword>
<evidence type="ECO:0000256" key="2">
    <source>
        <dbReference type="RuleBase" id="RU362097"/>
    </source>
</evidence>
<accession>A0A317ZDP1</accession>
<reference evidence="3 4" key="1">
    <citation type="submission" date="2018-05" db="EMBL/GenBank/DDBJ databases">
        <title>Coraliomargarita sinensis sp. nov., isolated from a marine solar saltern.</title>
        <authorList>
            <person name="Zhou L.Y."/>
        </authorList>
    </citation>
    <scope>NUCLEOTIDE SEQUENCE [LARGE SCALE GENOMIC DNA]</scope>
    <source>
        <strain evidence="3 4">WN38</strain>
    </source>
</reference>
<comment type="similarity">
    <text evidence="1 2">Belongs to the outer membrane factor (OMF) (TC 1.B.17) family.</text>
</comment>
<keyword evidence="2" id="KW-0812">Transmembrane</keyword>
<feature type="signal peptide" evidence="2">
    <location>
        <begin position="1"/>
        <end position="29"/>
    </location>
</feature>
<dbReference type="Pfam" id="PF02321">
    <property type="entry name" value="OEP"/>
    <property type="match status" value="2"/>
</dbReference>